<organism evidence="1 2">
    <name type="scientific">Pukyongia salina</name>
    <dbReference type="NCBI Taxonomy" id="2094025"/>
    <lineage>
        <taxon>Bacteria</taxon>
        <taxon>Pseudomonadati</taxon>
        <taxon>Bacteroidota</taxon>
        <taxon>Flavobacteriia</taxon>
        <taxon>Flavobacteriales</taxon>
        <taxon>Flavobacteriaceae</taxon>
        <taxon>Pukyongia</taxon>
    </lineage>
</organism>
<dbReference type="InterPro" id="IPR024079">
    <property type="entry name" value="MetalloPept_cat_dom_sf"/>
</dbReference>
<dbReference type="Proteomes" id="UP000238442">
    <property type="component" value="Chromosome"/>
</dbReference>
<sequence>MANKVTFPSNADDKDKLTRQLEELDMSLNDTERLLLNLARLAKSMAKKALDHTDYIFDIDVKRQWQIGFNNDRFLKRWFGEVKSSGKAKNVRNRLEKLYKRTEKGITMNVKPNNDKESNARNYGWVFTPRGMQVFPKLFERFEDKNDKMAATLLHELMHVWFQDKKIKGQKVNEGSIALKLALHNPGEARRSPDNYEHYCLIVWRDG</sequence>
<dbReference type="RefSeq" id="WP_105216979.1">
    <property type="nucleotide sequence ID" value="NZ_CP027062.1"/>
</dbReference>
<evidence type="ECO:0000313" key="1">
    <source>
        <dbReference type="EMBL" id="AVI51739.1"/>
    </source>
</evidence>
<proteinExistence type="predicted"/>
<dbReference type="GO" id="GO:0008237">
    <property type="term" value="F:metallopeptidase activity"/>
    <property type="evidence" value="ECO:0007669"/>
    <property type="project" value="InterPro"/>
</dbReference>
<evidence type="ECO:0008006" key="3">
    <source>
        <dbReference type="Google" id="ProtNLM"/>
    </source>
</evidence>
<dbReference type="SUPFAM" id="SSF55486">
    <property type="entry name" value="Metalloproteases ('zincins'), catalytic domain"/>
    <property type="match status" value="1"/>
</dbReference>
<protein>
    <recommendedName>
        <fullName evidence="3">SprT-like domain-containing protein</fullName>
    </recommendedName>
</protein>
<dbReference type="EMBL" id="CP027062">
    <property type="protein sequence ID" value="AVI51739.1"/>
    <property type="molecule type" value="Genomic_DNA"/>
</dbReference>
<dbReference type="AlphaFoldDB" id="A0A2S0HYJ6"/>
<dbReference type="OrthoDB" id="5088636at2"/>
<gene>
    <name evidence="1" type="ORF">C5O00_11410</name>
</gene>
<accession>A0A2S0HYJ6</accession>
<reference evidence="1 2" key="1">
    <citation type="submission" date="2018-02" db="EMBL/GenBank/DDBJ databases">
        <title>Genomic analysis of the strain RR4-38 isolated from a seawater recirculating aquaculture system.</title>
        <authorList>
            <person name="Kim Y.-S."/>
            <person name="Jang Y.H."/>
            <person name="Kim K.-H."/>
        </authorList>
    </citation>
    <scope>NUCLEOTIDE SEQUENCE [LARGE SCALE GENOMIC DNA]</scope>
    <source>
        <strain evidence="1 2">RR4-38</strain>
    </source>
</reference>
<dbReference type="Gene3D" id="3.40.390.10">
    <property type="entry name" value="Collagenase (Catalytic Domain)"/>
    <property type="match status" value="1"/>
</dbReference>
<name>A0A2S0HYJ6_9FLAO</name>
<keyword evidence="2" id="KW-1185">Reference proteome</keyword>
<dbReference type="KEGG" id="aue:C5O00_11410"/>
<evidence type="ECO:0000313" key="2">
    <source>
        <dbReference type="Proteomes" id="UP000238442"/>
    </source>
</evidence>